<dbReference type="AlphaFoldDB" id="A0AB34JBR0"/>
<feature type="domain" description="Methyltransferase" evidence="1">
    <location>
        <begin position="79"/>
        <end position="181"/>
    </location>
</feature>
<gene>
    <name evidence="2" type="ORF">AB1Y20_002631</name>
</gene>
<dbReference type="Proteomes" id="UP001515480">
    <property type="component" value="Unassembled WGS sequence"/>
</dbReference>
<dbReference type="PANTHER" id="PTHR43591">
    <property type="entry name" value="METHYLTRANSFERASE"/>
    <property type="match status" value="1"/>
</dbReference>
<name>A0AB34JBR0_PRYPA</name>
<comment type="caution">
    <text evidence="2">The sequence shown here is derived from an EMBL/GenBank/DDBJ whole genome shotgun (WGS) entry which is preliminary data.</text>
</comment>
<evidence type="ECO:0000313" key="2">
    <source>
        <dbReference type="EMBL" id="KAL1516018.1"/>
    </source>
</evidence>
<dbReference type="InterPro" id="IPR029063">
    <property type="entry name" value="SAM-dependent_MTases_sf"/>
</dbReference>
<sequence length="325" mass="35115">MAIICRSSKLICSAARSSLPSPTDLRLSPASRLAPMSERHDSWRATAAMYCCEGARITELHGANLLTLLRADIAKASTVLDVGCGTGAFAKAYMHQFPRGVAGQKLILSDLSAGMLEKAKESVRPPDGFQTEIVFQEEDCTALQGIESDSVDVVVSLFGVFLVPDQEAAFKAIQRVLKKPGGVFANASWVFGMSSTFVNAGLGVSIQDAFQVPVEAIEPGFSSVAHATMMKWADKAVIEKMLAEHKFDSTQVYRAVHSSAWEFAVLWDMMVKNPMSNISSASEENVQRGKDALIKFLSQDGSLNIEKPLLLFSVSNLSVARSCLS</sequence>
<proteinExistence type="predicted"/>
<dbReference type="SUPFAM" id="SSF53335">
    <property type="entry name" value="S-adenosyl-L-methionine-dependent methyltransferases"/>
    <property type="match status" value="1"/>
</dbReference>
<evidence type="ECO:0000259" key="1">
    <source>
        <dbReference type="Pfam" id="PF13649"/>
    </source>
</evidence>
<dbReference type="PANTHER" id="PTHR43591:SF24">
    <property type="entry name" value="2-METHOXY-6-POLYPRENYL-1,4-BENZOQUINOL METHYLASE, MITOCHONDRIAL"/>
    <property type="match status" value="1"/>
</dbReference>
<dbReference type="InterPro" id="IPR041698">
    <property type="entry name" value="Methyltransf_25"/>
</dbReference>
<dbReference type="Pfam" id="PF13649">
    <property type="entry name" value="Methyltransf_25"/>
    <property type="match status" value="1"/>
</dbReference>
<dbReference type="CDD" id="cd02440">
    <property type="entry name" value="AdoMet_MTases"/>
    <property type="match status" value="1"/>
</dbReference>
<dbReference type="GO" id="GO:0008168">
    <property type="term" value="F:methyltransferase activity"/>
    <property type="evidence" value="ECO:0007669"/>
    <property type="project" value="TreeGrafter"/>
</dbReference>
<dbReference type="Gene3D" id="3.40.50.150">
    <property type="entry name" value="Vaccinia Virus protein VP39"/>
    <property type="match status" value="1"/>
</dbReference>
<evidence type="ECO:0000313" key="3">
    <source>
        <dbReference type="Proteomes" id="UP001515480"/>
    </source>
</evidence>
<reference evidence="2 3" key="1">
    <citation type="journal article" date="2024" name="Science">
        <title>Giant polyketide synthase enzymes in the biosynthesis of giant marine polyether toxins.</title>
        <authorList>
            <person name="Fallon T.R."/>
            <person name="Shende V.V."/>
            <person name="Wierzbicki I.H."/>
            <person name="Pendleton A.L."/>
            <person name="Watervoot N.F."/>
            <person name="Auber R.P."/>
            <person name="Gonzalez D.J."/>
            <person name="Wisecaver J.H."/>
            <person name="Moore B.S."/>
        </authorList>
    </citation>
    <scope>NUCLEOTIDE SEQUENCE [LARGE SCALE GENOMIC DNA]</scope>
    <source>
        <strain evidence="2 3">12B1</strain>
    </source>
</reference>
<protein>
    <recommendedName>
        <fullName evidence="1">Methyltransferase domain-containing protein</fullName>
    </recommendedName>
</protein>
<dbReference type="EMBL" id="JBGBPQ010000011">
    <property type="protein sequence ID" value="KAL1516018.1"/>
    <property type="molecule type" value="Genomic_DNA"/>
</dbReference>
<organism evidence="2 3">
    <name type="scientific">Prymnesium parvum</name>
    <name type="common">Toxic golden alga</name>
    <dbReference type="NCBI Taxonomy" id="97485"/>
    <lineage>
        <taxon>Eukaryota</taxon>
        <taxon>Haptista</taxon>
        <taxon>Haptophyta</taxon>
        <taxon>Prymnesiophyceae</taxon>
        <taxon>Prymnesiales</taxon>
        <taxon>Prymnesiaceae</taxon>
        <taxon>Prymnesium</taxon>
    </lineage>
</organism>
<keyword evidence="3" id="KW-1185">Reference proteome</keyword>
<accession>A0AB34JBR0</accession>